<dbReference type="Pfam" id="PF08350">
    <property type="entry name" value="FilR1_middle"/>
    <property type="match status" value="1"/>
</dbReference>
<dbReference type="SUPFAM" id="SSF46785">
    <property type="entry name" value="Winged helix' DNA-binding domain"/>
    <property type="match status" value="1"/>
</dbReference>
<keyword evidence="4" id="KW-1185">Reference proteome</keyword>
<dbReference type="Pfam" id="PF25213">
    <property type="entry name" value="HVO_A0261_N"/>
    <property type="match status" value="1"/>
</dbReference>
<protein>
    <submittedName>
        <fullName evidence="3">Helix-turn-helix transcriptional regulator</fullName>
    </submittedName>
</protein>
<proteinExistence type="predicted"/>
<accession>A0ABD5MLQ8</accession>
<dbReference type="InterPro" id="IPR013561">
    <property type="entry name" value="FilR1_middle_dom"/>
</dbReference>
<dbReference type="GeneID" id="67209287"/>
<evidence type="ECO:0000259" key="2">
    <source>
        <dbReference type="Pfam" id="PF25213"/>
    </source>
</evidence>
<dbReference type="InterPro" id="IPR036390">
    <property type="entry name" value="WH_DNA-bd_sf"/>
</dbReference>
<sequence>MSDPLDQIQYLVLSKNRVRVLEYLSEAPADREELSEQLDIPRSTLSRVLAGLEAQNWIAQHGSDCNSTPLGAVLADEFTSLKEAVETMQHLEDVIDYLPMNETDFELNRLRDATIATPTQTDPGAPVRRARELLHEADEFRFLTNTVVSPLVETLREQTVQGELTLVGVITGDLLDAVSDSPEFRERTREMIESGSAEFYRYDGSVSQTLGVADETVALITQIDRDGNQRAQIETDDRFVCSWVMSRIEEHRREAEQIRATTLAE</sequence>
<dbReference type="RefSeq" id="WP_222922077.1">
    <property type="nucleotide sequence ID" value="NZ_CP082286.1"/>
</dbReference>
<dbReference type="EMBL" id="JBHMAJ010000001">
    <property type="protein sequence ID" value="MFB9823001.1"/>
    <property type="molecule type" value="Genomic_DNA"/>
</dbReference>
<dbReference type="InterPro" id="IPR057527">
    <property type="entry name" value="HVO_A0261-like_N"/>
</dbReference>
<evidence type="ECO:0000259" key="1">
    <source>
        <dbReference type="Pfam" id="PF08350"/>
    </source>
</evidence>
<feature type="domain" description="HVO-A0261-like N-terminal" evidence="2">
    <location>
        <begin position="6"/>
        <end position="89"/>
    </location>
</feature>
<reference evidence="3" key="1">
    <citation type="submission" date="2024-09" db="EMBL/GenBank/DDBJ databases">
        <authorList>
            <person name="Sun Q."/>
        </authorList>
    </citation>
    <scope>NUCLEOTIDE SEQUENCE [LARGE SCALE GENOMIC DNA]</scope>
    <source>
        <strain evidence="3">JCM 31273</strain>
    </source>
</reference>
<feature type="domain" description="Methanogenesis regulatory protein FilR1 middle" evidence="1">
    <location>
        <begin position="123"/>
        <end position="253"/>
    </location>
</feature>
<dbReference type="CDD" id="cd00090">
    <property type="entry name" value="HTH_ARSR"/>
    <property type="match status" value="1"/>
</dbReference>
<dbReference type="Gene3D" id="1.10.10.10">
    <property type="entry name" value="Winged helix-like DNA-binding domain superfamily/Winged helix DNA-binding domain"/>
    <property type="match status" value="1"/>
</dbReference>
<gene>
    <name evidence="3" type="ORF">ACFFOL_02200</name>
</gene>
<dbReference type="InterPro" id="IPR011991">
    <property type="entry name" value="ArsR-like_HTH"/>
</dbReference>
<organism evidence="3 4">
    <name type="scientific">Halobaculum roseum</name>
    <dbReference type="NCBI Taxonomy" id="2175149"/>
    <lineage>
        <taxon>Archaea</taxon>
        <taxon>Methanobacteriati</taxon>
        <taxon>Methanobacteriota</taxon>
        <taxon>Stenosarchaea group</taxon>
        <taxon>Halobacteria</taxon>
        <taxon>Halobacteriales</taxon>
        <taxon>Haloferacaceae</taxon>
        <taxon>Halobaculum</taxon>
    </lineage>
</organism>
<dbReference type="AlphaFoldDB" id="A0ABD5MLQ8"/>
<evidence type="ECO:0000313" key="3">
    <source>
        <dbReference type="EMBL" id="MFB9823001.1"/>
    </source>
</evidence>
<evidence type="ECO:0000313" key="4">
    <source>
        <dbReference type="Proteomes" id="UP001589595"/>
    </source>
</evidence>
<dbReference type="Proteomes" id="UP001589595">
    <property type="component" value="Unassembled WGS sequence"/>
</dbReference>
<comment type="caution">
    <text evidence="3">The sequence shown here is derived from an EMBL/GenBank/DDBJ whole genome shotgun (WGS) entry which is preliminary data.</text>
</comment>
<name>A0ABD5MLQ8_9EURY</name>
<dbReference type="InterPro" id="IPR036388">
    <property type="entry name" value="WH-like_DNA-bd_sf"/>
</dbReference>